<gene>
    <name evidence="2" type="ORF">CEY00_Acc18338</name>
</gene>
<comment type="caution">
    <text evidence="2">The sequence shown here is derived from an EMBL/GenBank/DDBJ whole genome shotgun (WGS) entry which is preliminary data.</text>
</comment>
<dbReference type="Pfam" id="PF07727">
    <property type="entry name" value="RVT_2"/>
    <property type="match status" value="1"/>
</dbReference>
<dbReference type="AlphaFoldDB" id="A0A2R6QH76"/>
<name>A0A2R6QH76_ACTCC</name>
<reference evidence="3" key="2">
    <citation type="journal article" date="2018" name="BMC Genomics">
        <title>A manually annotated Actinidia chinensis var. chinensis (kiwifruit) genome highlights the challenges associated with draft genomes and gene prediction in plants.</title>
        <authorList>
            <person name="Pilkington S.M."/>
            <person name="Crowhurst R."/>
            <person name="Hilario E."/>
            <person name="Nardozza S."/>
            <person name="Fraser L."/>
            <person name="Peng Y."/>
            <person name="Gunaseelan K."/>
            <person name="Simpson R."/>
            <person name="Tahir J."/>
            <person name="Deroles S.C."/>
            <person name="Templeton K."/>
            <person name="Luo Z."/>
            <person name="Davy M."/>
            <person name="Cheng C."/>
            <person name="McNeilage M."/>
            <person name="Scaglione D."/>
            <person name="Liu Y."/>
            <person name="Zhang Q."/>
            <person name="Datson P."/>
            <person name="De Silva N."/>
            <person name="Gardiner S.E."/>
            <person name="Bassett H."/>
            <person name="Chagne D."/>
            <person name="McCallum J."/>
            <person name="Dzierzon H."/>
            <person name="Deng C."/>
            <person name="Wang Y.Y."/>
            <person name="Barron L."/>
            <person name="Manako K."/>
            <person name="Bowen J."/>
            <person name="Foster T.M."/>
            <person name="Erridge Z.A."/>
            <person name="Tiffin H."/>
            <person name="Waite C.N."/>
            <person name="Davies K.M."/>
            <person name="Grierson E.P."/>
            <person name="Laing W.A."/>
            <person name="Kirk R."/>
            <person name="Chen X."/>
            <person name="Wood M."/>
            <person name="Montefiori M."/>
            <person name="Brummell D.A."/>
            <person name="Schwinn K.E."/>
            <person name="Catanach A."/>
            <person name="Fullerton C."/>
            <person name="Li D."/>
            <person name="Meiyalaghan S."/>
            <person name="Nieuwenhuizen N."/>
            <person name="Read N."/>
            <person name="Prakash R."/>
            <person name="Hunter D."/>
            <person name="Zhang H."/>
            <person name="McKenzie M."/>
            <person name="Knabel M."/>
            <person name="Harris A."/>
            <person name="Allan A.C."/>
            <person name="Gleave A."/>
            <person name="Chen A."/>
            <person name="Janssen B.J."/>
            <person name="Plunkett B."/>
            <person name="Ampomah-Dwamena C."/>
            <person name="Voogd C."/>
            <person name="Leif D."/>
            <person name="Lafferty D."/>
            <person name="Souleyre E.J.F."/>
            <person name="Varkonyi-Gasic E."/>
            <person name="Gambi F."/>
            <person name="Hanley J."/>
            <person name="Yao J.L."/>
            <person name="Cheung J."/>
            <person name="David K.M."/>
            <person name="Warren B."/>
            <person name="Marsh K."/>
            <person name="Snowden K.C."/>
            <person name="Lin-Wang K."/>
            <person name="Brian L."/>
            <person name="Martinez-Sanchez M."/>
            <person name="Wang M."/>
            <person name="Ileperuma N."/>
            <person name="Macnee N."/>
            <person name="Campin R."/>
            <person name="McAtee P."/>
            <person name="Drummond R.S.M."/>
            <person name="Espley R.V."/>
            <person name="Ireland H.S."/>
            <person name="Wu R."/>
            <person name="Atkinson R.G."/>
            <person name="Karunairetnam S."/>
            <person name="Bulley S."/>
            <person name="Chunkath S."/>
            <person name="Hanley Z."/>
            <person name="Storey R."/>
            <person name="Thrimawithana A.H."/>
            <person name="Thomson S."/>
            <person name="David C."/>
            <person name="Testolin R."/>
            <person name="Huang H."/>
            <person name="Hellens R.P."/>
            <person name="Schaffer R.J."/>
        </authorList>
    </citation>
    <scope>NUCLEOTIDE SEQUENCE [LARGE SCALE GENOMIC DNA]</scope>
    <source>
        <strain evidence="3">cv. Red5</strain>
    </source>
</reference>
<dbReference type="STRING" id="1590841.A0A2R6QH76"/>
<reference evidence="2 3" key="1">
    <citation type="submission" date="2017-07" db="EMBL/GenBank/DDBJ databases">
        <title>An improved, manually edited Actinidia chinensis var. chinensis (kiwifruit) genome highlights the challenges associated with draft genomes and gene prediction in plants.</title>
        <authorList>
            <person name="Pilkington S."/>
            <person name="Crowhurst R."/>
            <person name="Hilario E."/>
            <person name="Nardozza S."/>
            <person name="Fraser L."/>
            <person name="Peng Y."/>
            <person name="Gunaseelan K."/>
            <person name="Simpson R."/>
            <person name="Tahir J."/>
            <person name="Deroles S."/>
            <person name="Templeton K."/>
            <person name="Luo Z."/>
            <person name="Davy M."/>
            <person name="Cheng C."/>
            <person name="Mcneilage M."/>
            <person name="Scaglione D."/>
            <person name="Liu Y."/>
            <person name="Zhang Q."/>
            <person name="Datson P."/>
            <person name="De Silva N."/>
            <person name="Gardiner S."/>
            <person name="Bassett H."/>
            <person name="Chagne D."/>
            <person name="Mccallum J."/>
            <person name="Dzierzon H."/>
            <person name="Deng C."/>
            <person name="Wang Y.-Y."/>
            <person name="Barron N."/>
            <person name="Manako K."/>
            <person name="Bowen J."/>
            <person name="Foster T."/>
            <person name="Erridge Z."/>
            <person name="Tiffin H."/>
            <person name="Waite C."/>
            <person name="Davies K."/>
            <person name="Grierson E."/>
            <person name="Laing W."/>
            <person name="Kirk R."/>
            <person name="Chen X."/>
            <person name="Wood M."/>
            <person name="Montefiori M."/>
            <person name="Brummell D."/>
            <person name="Schwinn K."/>
            <person name="Catanach A."/>
            <person name="Fullerton C."/>
            <person name="Li D."/>
            <person name="Meiyalaghan S."/>
            <person name="Nieuwenhuizen N."/>
            <person name="Read N."/>
            <person name="Prakash R."/>
            <person name="Hunter D."/>
            <person name="Zhang H."/>
            <person name="Mckenzie M."/>
            <person name="Knabel M."/>
            <person name="Harris A."/>
            <person name="Allan A."/>
            <person name="Chen A."/>
            <person name="Janssen B."/>
            <person name="Plunkett B."/>
            <person name="Dwamena C."/>
            <person name="Voogd C."/>
            <person name="Leif D."/>
            <person name="Lafferty D."/>
            <person name="Souleyre E."/>
            <person name="Varkonyi-Gasic E."/>
            <person name="Gambi F."/>
            <person name="Hanley J."/>
            <person name="Yao J.-L."/>
            <person name="Cheung J."/>
            <person name="David K."/>
            <person name="Warren B."/>
            <person name="Marsh K."/>
            <person name="Snowden K."/>
            <person name="Lin-Wang K."/>
            <person name="Brian L."/>
            <person name="Martinez-Sanchez M."/>
            <person name="Wang M."/>
            <person name="Ileperuma N."/>
            <person name="Macnee N."/>
            <person name="Campin R."/>
            <person name="Mcatee P."/>
            <person name="Drummond R."/>
            <person name="Espley R."/>
            <person name="Ireland H."/>
            <person name="Wu R."/>
            <person name="Atkinson R."/>
            <person name="Karunairetnam S."/>
            <person name="Bulley S."/>
            <person name="Chunkath S."/>
            <person name="Hanley Z."/>
            <person name="Storey R."/>
            <person name="Thrimawithana A."/>
            <person name="Thomson S."/>
            <person name="David C."/>
            <person name="Testolin R."/>
        </authorList>
    </citation>
    <scope>NUCLEOTIDE SEQUENCE [LARGE SCALE GENOMIC DNA]</scope>
    <source>
        <strain evidence="3">cv. Red5</strain>
        <tissue evidence="2">Young leaf</tissue>
    </source>
</reference>
<proteinExistence type="predicted"/>
<evidence type="ECO:0000313" key="3">
    <source>
        <dbReference type="Proteomes" id="UP000241394"/>
    </source>
</evidence>
<keyword evidence="3" id="KW-1185">Reference proteome</keyword>
<sequence>MCFHMINYHPNTMPSPFLFQQKRNHHPLHGQFVLLNGALLCNMSLLLSKLMARGLFKLYLLGRNRLDENGYTRSNSKPDGTVKRYKAKLVAKRYNQIEGLDYRETFTLVAKLVTVRLLLDMASTHHWHLYQLDVNNAFLHGYLDEDIYMSLPLGFGRKGETRVCKLHKSLYSLKQASRQWFIKLSTALKRANYKQSKADYSLFV</sequence>
<keyword evidence="2" id="KW-0540">Nuclease</keyword>
<evidence type="ECO:0000313" key="2">
    <source>
        <dbReference type="EMBL" id="PSS07979.1"/>
    </source>
</evidence>
<dbReference type="OMA" id="MASTHHW"/>
<organism evidence="2 3">
    <name type="scientific">Actinidia chinensis var. chinensis</name>
    <name type="common">Chinese soft-hair kiwi</name>
    <dbReference type="NCBI Taxonomy" id="1590841"/>
    <lineage>
        <taxon>Eukaryota</taxon>
        <taxon>Viridiplantae</taxon>
        <taxon>Streptophyta</taxon>
        <taxon>Embryophyta</taxon>
        <taxon>Tracheophyta</taxon>
        <taxon>Spermatophyta</taxon>
        <taxon>Magnoliopsida</taxon>
        <taxon>eudicotyledons</taxon>
        <taxon>Gunneridae</taxon>
        <taxon>Pentapetalae</taxon>
        <taxon>asterids</taxon>
        <taxon>Ericales</taxon>
        <taxon>Actinidiaceae</taxon>
        <taxon>Actinidia</taxon>
    </lineage>
</organism>
<dbReference type="OrthoDB" id="411615at2759"/>
<keyword evidence="2" id="KW-0255">Endonuclease</keyword>
<accession>A0A2R6QH76</accession>
<keyword evidence="2" id="KW-0378">Hydrolase</keyword>
<dbReference type="InParanoid" id="A0A2R6QH76"/>
<dbReference type="EMBL" id="NKQK01000016">
    <property type="protein sequence ID" value="PSS07979.1"/>
    <property type="molecule type" value="Genomic_DNA"/>
</dbReference>
<protein>
    <submittedName>
        <fullName evidence="2">Endonuclease</fullName>
    </submittedName>
</protein>
<dbReference type="GO" id="GO:0004519">
    <property type="term" value="F:endonuclease activity"/>
    <property type="evidence" value="ECO:0007669"/>
    <property type="project" value="UniProtKB-KW"/>
</dbReference>
<feature type="domain" description="Reverse transcriptase Ty1/copia-type" evidence="1">
    <location>
        <begin position="79"/>
        <end position="204"/>
    </location>
</feature>
<dbReference type="Gramene" id="PSS07979">
    <property type="protein sequence ID" value="PSS07979"/>
    <property type="gene ID" value="CEY00_Acc18338"/>
</dbReference>
<dbReference type="InterPro" id="IPR013103">
    <property type="entry name" value="RVT_2"/>
</dbReference>
<dbReference type="Proteomes" id="UP000241394">
    <property type="component" value="Chromosome LG16"/>
</dbReference>
<evidence type="ECO:0000259" key="1">
    <source>
        <dbReference type="Pfam" id="PF07727"/>
    </source>
</evidence>